<evidence type="ECO:0000256" key="4">
    <source>
        <dbReference type="ARBA" id="ARBA00022692"/>
    </source>
</evidence>
<feature type="transmembrane region" description="Helical" evidence="8">
    <location>
        <begin position="443"/>
        <end position="462"/>
    </location>
</feature>
<proteinExistence type="inferred from homology"/>
<dbReference type="FunCoup" id="A0A1Y2DGG2">
    <property type="interactions" value="292"/>
</dbReference>
<dbReference type="InterPro" id="IPR036259">
    <property type="entry name" value="MFS_trans_sf"/>
</dbReference>
<dbReference type="InterPro" id="IPR000109">
    <property type="entry name" value="POT_fam"/>
</dbReference>
<protein>
    <submittedName>
        <fullName evidence="9">POT family-domain-containing protein</fullName>
    </submittedName>
</protein>
<dbReference type="GO" id="GO:0071916">
    <property type="term" value="F:dipeptide transmembrane transporter activity"/>
    <property type="evidence" value="ECO:0007669"/>
    <property type="project" value="UniProtKB-ARBA"/>
</dbReference>
<feature type="transmembrane region" description="Helical" evidence="8">
    <location>
        <begin position="360"/>
        <end position="378"/>
    </location>
</feature>
<dbReference type="EMBL" id="MCGR01000079">
    <property type="protein sequence ID" value="ORY58329.1"/>
    <property type="molecule type" value="Genomic_DNA"/>
</dbReference>
<dbReference type="InParanoid" id="A0A1Y2DGG2"/>
<feature type="transmembrane region" description="Helical" evidence="8">
    <location>
        <begin position="390"/>
        <end position="412"/>
    </location>
</feature>
<keyword evidence="10" id="KW-1185">Reference proteome</keyword>
<comment type="subcellular location">
    <subcellularLocation>
        <location evidence="1 7">Membrane</location>
        <topology evidence="1 7">Multi-pass membrane protein</topology>
    </subcellularLocation>
</comment>
<dbReference type="Proteomes" id="UP000193467">
    <property type="component" value="Unassembled WGS sequence"/>
</dbReference>
<evidence type="ECO:0000256" key="6">
    <source>
        <dbReference type="ARBA" id="ARBA00023136"/>
    </source>
</evidence>
<feature type="transmembrane region" description="Helical" evidence="8">
    <location>
        <begin position="223"/>
        <end position="243"/>
    </location>
</feature>
<keyword evidence="6 8" id="KW-0472">Membrane</keyword>
<reference evidence="9 10" key="1">
    <citation type="submission" date="2016-07" db="EMBL/GenBank/DDBJ databases">
        <title>Pervasive Adenine N6-methylation of Active Genes in Fungi.</title>
        <authorList>
            <consortium name="DOE Joint Genome Institute"/>
            <person name="Mondo S.J."/>
            <person name="Dannebaum R.O."/>
            <person name="Kuo R.C."/>
            <person name="Labutti K."/>
            <person name="Haridas S."/>
            <person name="Kuo A."/>
            <person name="Salamov A."/>
            <person name="Ahrendt S.R."/>
            <person name="Lipzen A."/>
            <person name="Sullivan W."/>
            <person name="Andreopoulos W.B."/>
            <person name="Clum A."/>
            <person name="Lindquist E."/>
            <person name="Daum C."/>
            <person name="Ramamoorthy G.K."/>
            <person name="Gryganskyi A."/>
            <person name="Culley D."/>
            <person name="Magnuson J.K."/>
            <person name="James T.Y."/>
            <person name="O'Malley M.A."/>
            <person name="Stajich J.E."/>
            <person name="Spatafora J.W."/>
            <person name="Visel A."/>
            <person name="Grigoriev I.V."/>
        </authorList>
    </citation>
    <scope>NUCLEOTIDE SEQUENCE [LARGE SCALE GENOMIC DNA]</scope>
    <source>
        <strain evidence="9 10">62-1032</strain>
    </source>
</reference>
<keyword evidence="5 8" id="KW-1133">Transmembrane helix</keyword>
<dbReference type="GO" id="GO:0005886">
    <property type="term" value="C:plasma membrane"/>
    <property type="evidence" value="ECO:0007669"/>
    <property type="project" value="UniProtKB-ARBA"/>
</dbReference>
<sequence>MRVQTTFLRSPLLSCRLNIADLVLSPQLAERFSYYGSTVVFTNFIQRGLPAGSTTGSVSNADTQRAGALGLGQRAATGLTTFNSFWVYVTPLFGAYIADTYWGRYKTICWAVVIALVGHVLLTVSAIPSVIANPNGSLACFVIAIVVMGVGTGGFKSNIAPLIAEQTSVGNLRVKTLKNGSQVILDPVMTTSRIFMYFYLMINVGALIGQIGMVYAEQRVGFWLAYLLPTVVFLLCPLVLWLGNSRYVKTAPSGSVLGKSMRLTMAAGKGKWLKPKALADPDFWEPVKPSNVEPSKRPSWMTYDDAFVDEVKRGLKACKVFIWYPLWWLTYNQCNNNLVSQAAILDTGGLPNDILSNLDPFALIIIIPICDIFIYPALRRAGINFSPIKKIAAGFFSGALAMLCAAIVQHYAYKTNPCGYSAATCDADPPYSPLNVWIQTPSYVLIALSEIFASITGLEYAFTKAPKSMRSLVMSVFLFMTALSNAIGEAFLPLSNDPLLVWNYGVFGVISLIAAIGFWFSFRQLDRDEFILNEIAEGNNLAVPHPQDKEANHA</sequence>
<dbReference type="OrthoDB" id="8904098at2759"/>
<dbReference type="InterPro" id="IPR018456">
    <property type="entry name" value="PTR2_symporter_CS"/>
</dbReference>
<comment type="similarity">
    <text evidence="2 7">Belongs to the major facilitator superfamily. Proton-dependent oligopeptide transporter (POT/PTR) (TC 2.A.17) family.</text>
</comment>
<evidence type="ECO:0000256" key="8">
    <source>
        <dbReference type="SAM" id="Phobius"/>
    </source>
</evidence>
<accession>A0A1Y2DGG2</accession>
<keyword evidence="3 7" id="KW-0813">Transport</keyword>
<dbReference type="PANTHER" id="PTHR11654">
    <property type="entry name" value="OLIGOPEPTIDE TRANSPORTER-RELATED"/>
    <property type="match status" value="1"/>
</dbReference>
<comment type="caution">
    <text evidence="9">The sequence shown here is derived from an EMBL/GenBank/DDBJ whole genome shotgun (WGS) entry which is preliminary data.</text>
</comment>
<evidence type="ECO:0000256" key="7">
    <source>
        <dbReference type="RuleBase" id="RU003755"/>
    </source>
</evidence>
<feature type="transmembrane region" description="Helical" evidence="8">
    <location>
        <begin position="474"/>
        <end position="495"/>
    </location>
</feature>
<dbReference type="SUPFAM" id="SSF103473">
    <property type="entry name" value="MFS general substrate transporter"/>
    <property type="match status" value="1"/>
</dbReference>
<keyword evidence="4 7" id="KW-0812">Transmembrane</keyword>
<dbReference type="Gene3D" id="1.20.1250.20">
    <property type="entry name" value="MFS general substrate transporter like domains"/>
    <property type="match status" value="1"/>
</dbReference>
<feature type="transmembrane region" description="Helical" evidence="8">
    <location>
        <begin position="75"/>
        <end position="98"/>
    </location>
</feature>
<evidence type="ECO:0000256" key="5">
    <source>
        <dbReference type="ARBA" id="ARBA00022989"/>
    </source>
</evidence>
<organism evidence="9 10">
    <name type="scientific">Leucosporidium creatinivorum</name>
    <dbReference type="NCBI Taxonomy" id="106004"/>
    <lineage>
        <taxon>Eukaryota</taxon>
        <taxon>Fungi</taxon>
        <taxon>Dikarya</taxon>
        <taxon>Basidiomycota</taxon>
        <taxon>Pucciniomycotina</taxon>
        <taxon>Microbotryomycetes</taxon>
        <taxon>Leucosporidiales</taxon>
        <taxon>Leucosporidium</taxon>
    </lineage>
</organism>
<evidence type="ECO:0000256" key="1">
    <source>
        <dbReference type="ARBA" id="ARBA00004141"/>
    </source>
</evidence>
<dbReference type="Pfam" id="PF00854">
    <property type="entry name" value="PTR2"/>
    <property type="match status" value="1"/>
</dbReference>
<feature type="transmembrane region" description="Helical" evidence="8">
    <location>
        <begin position="138"/>
        <end position="155"/>
    </location>
</feature>
<evidence type="ECO:0000256" key="3">
    <source>
        <dbReference type="ARBA" id="ARBA00022448"/>
    </source>
</evidence>
<feature type="transmembrane region" description="Helical" evidence="8">
    <location>
        <begin position="194"/>
        <end position="216"/>
    </location>
</feature>
<dbReference type="FunFam" id="1.20.1250.20:FF:000085">
    <property type="entry name" value="MFS peptide transporter Ptr2"/>
    <property type="match status" value="1"/>
</dbReference>
<feature type="transmembrane region" description="Helical" evidence="8">
    <location>
        <begin position="110"/>
        <end position="131"/>
    </location>
</feature>
<gene>
    <name evidence="9" type="ORF">BCR35DRAFT_309443</name>
</gene>
<dbReference type="PROSITE" id="PS01022">
    <property type="entry name" value="PTR2_1"/>
    <property type="match status" value="1"/>
</dbReference>
<evidence type="ECO:0000313" key="9">
    <source>
        <dbReference type="EMBL" id="ORY58329.1"/>
    </source>
</evidence>
<dbReference type="AlphaFoldDB" id="A0A1Y2DGG2"/>
<dbReference type="PROSITE" id="PS01023">
    <property type="entry name" value="PTR2_2"/>
    <property type="match status" value="1"/>
</dbReference>
<name>A0A1Y2DGG2_9BASI</name>
<feature type="transmembrane region" description="Helical" evidence="8">
    <location>
        <begin position="501"/>
        <end position="522"/>
    </location>
</feature>
<evidence type="ECO:0000313" key="10">
    <source>
        <dbReference type="Proteomes" id="UP000193467"/>
    </source>
</evidence>
<evidence type="ECO:0000256" key="2">
    <source>
        <dbReference type="ARBA" id="ARBA00005982"/>
    </source>
</evidence>